<dbReference type="EMBL" id="JAEUBE010000378">
    <property type="protein sequence ID" value="KAH3662329.1"/>
    <property type="molecule type" value="Genomic_DNA"/>
</dbReference>
<name>A0A9P8T1N7_9ASCO</name>
<dbReference type="OrthoDB" id="10651728at2759"/>
<organism evidence="2 3">
    <name type="scientific">Ogataea philodendri</name>
    <dbReference type="NCBI Taxonomy" id="1378263"/>
    <lineage>
        <taxon>Eukaryota</taxon>
        <taxon>Fungi</taxon>
        <taxon>Dikarya</taxon>
        <taxon>Ascomycota</taxon>
        <taxon>Saccharomycotina</taxon>
        <taxon>Pichiomycetes</taxon>
        <taxon>Pichiales</taxon>
        <taxon>Pichiaceae</taxon>
        <taxon>Ogataea</taxon>
    </lineage>
</organism>
<keyword evidence="3" id="KW-1185">Reference proteome</keyword>
<reference evidence="2" key="2">
    <citation type="submission" date="2021-01" db="EMBL/GenBank/DDBJ databases">
        <authorList>
            <person name="Schikora-Tamarit M.A."/>
        </authorList>
    </citation>
    <scope>NUCLEOTIDE SEQUENCE</scope>
    <source>
        <strain evidence="2">CBS6075</strain>
    </source>
</reference>
<dbReference type="Proteomes" id="UP000769157">
    <property type="component" value="Unassembled WGS sequence"/>
</dbReference>
<evidence type="ECO:0000256" key="1">
    <source>
        <dbReference type="SAM" id="MobiDB-lite"/>
    </source>
</evidence>
<dbReference type="AlphaFoldDB" id="A0A9P8T1N7"/>
<proteinExistence type="predicted"/>
<accession>A0A9P8T1N7</accession>
<evidence type="ECO:0000313" key="2">
    <source>
        <dbReference type="EMBL" id="KAH3662329.1"/>
    </source>
</evidence>
<sequence length="206" mass="21090">MSDNSGWSGTFCSSRSSNWSKQIGHCRSDSGNCDSGIGLSEAMASLEACLCLEGLLRISTKLRIITAIGDSEEPEKGPVLLESDGNTSKAKESPGVPPKNCGGGILSGFIKSQRIIYLMDTGDGVDWCEVGLNGENVAGMATGSRAGTEACDGAAGVAAAAAVPACGWADIDWLITSRSTTPISSKDCAAATANFGLECKIWAASV</sequence>
<feature type="region of interest" description="Disordered" evidence="1">
    <location>
        <begin position="75"/>
        <end position="99"/>
    </location>
</feature>
<reference evidence="2" key="1">
    <citation type="journal article" date="2021" name="Open Biol.">
        <title>Shared evolutionary footprints suggest mitochondrial oxidative damage underlies multiple complex I losses in fungi.</title>
        <authorList>
            <person name="Schikora-Tamarit M.A."/>
            <person name="Marcet-Houben M."/>
            <person name="Nosek J."/>
            <person name="Gabaldon T."/>
        </authorList>
    </citation>
    <scope>NUCLEOTIDE SEQUENCE</scope>
    <source>
        <strain evidence="2">CBS6075</strain>
    </source>
</reference>
<gene>
    <name evidence="2" type="ORF">OGAPHI_005580</name>
</gene>
<dbReference type="RefSeq" id="XP_046059418.1">
    <property type="nucleotide sequence ID" value="XM_046206777.1"/>
</dbReference>
<evidence type="ECO:0000313" key="3">
    <source>
        <dbReference type="Proteomes" id="UP000769157"/>
    </source>
</evidence>
<protein>
    <submittedName>
        <fullName evidence="2">Uncharacterized protein</fullName>
    </submittedName>
</protein>
<comment type="caution">
    <text evidence="2">The sequence shown here is derived from an EMBL/GenBank/DDBJ whole genome shotgun (WGS) entry which is preliminary data.</text>
</comment>
<dbReference type="GeneID" id="70237544"/>